<dbReference type="AlphaFoldDB" id="A0A9D1PX26"/>
<sequence>MFAALLPKSAPFFEMLFAQNALLCQVAEQNVRLFGNLENRYHAYKRIAEIEHEADTLYRKISRALSATFITPIDREDILRISQGQEECIDRFQSLAARITSYNIPDMLFPAQRTAAMLKDMLILTTEMLHGLHKRHDCHKSRVFRNLREECDSLVAVGLAELMEESDLNSSSLPSVLKWMQIYDGLELVLRQVTDLSEHIEEAVMKNV</sequence>
<dbReference type="Gene3D" id="1.20.58.220">
    <property type="entry name" value="Phosphate transport system protein phou homolog 2, domain 2"/>
    <property type="match status" value="1"/>
</dbReference>
<accession>A0A9D1PX26</accession>
<name>A0A9D1PX26_9BACT</name>
<evidence type="ECO:0000313" key="3">
    <source>
        <dbReference type="Proteomes" id="UP000886752"/>
    </source>
</evidence>
<dbReference type="PANTHER" id="PTHR37298">
    <property type="entry name" value="UPF0111 PROTEIN YKAA"/>
    <property type="match status" value="1"/>
</dbReference>
<dbReference type="InterPro" id="IPR052912">
    <property type="entry name" value="UPF0111_domain"/>
</dbReference>
<comment type="similarity">
    <text evidence="1">Belongs to the UPF0111 family.</text>
</comment>
<proteinExistence type="inferred from homology"/>
<dbReference type="Proteomes" id="UP000886752">
    <property type="component" value="Unassembled WGS sequence"/>
</dbReference>
<evidence type="ECO:0000313" key="2">
    <source>
        <dbReference type="EMBL" id="HIW00826.1"/>
    </source>
</evidence>
<comment type="caution">
    <text evidence="2">The sequence shown here is derived from an EMBL/GenBank/DDBJ whole genome shotgun (WGS) entry which is preliminary data.</text>
</comment>
<organism evidence="2 3">
    <name type="scientific">Candidatus Desulfovibrio intestinipullorum</name>
    <dbReference type="NCBI Taxonomy" id="2838536"/>
    <lineage>
        <taxon>Bacteria</taxon>
        <taxon>Pseudomonadati</taxon>
        <taxon>Thermodesulfobacteriota</taxon>
        <taxon>Desulfovibrionia</taxon>
        <taxon>Desulfovibrionales</taxon>
        <taxon>Desulfovibrionaceae</taxon>
        <taxon>Desulfovibrio</taxon>
    </lineage>
</organism>
<gene>
    <name evidence="2" type="ORF">H9894_06505</name>
</gene>
<protein>
    <submittedName>
        <fullName evidence="2">DUF47 family protein</fullName>
    </submittedName>
</protein>
<dbReference type="InterPro" id="IPR018445">
    <property type="entry name" value="Put_Phosphate_transp_reg"/>
</dbReference>
<dbReference type="Pfam" id="PF01865">
    <property type="entry name" value="PhoU_div"/>
    <property type="match status" value="1"/>
</dbReference>
<evidence type="ECO:0000256" key="1">
    <source>
        <dbReference type="ARBA" id="ARBA00008591"/>
    </source>
</evidence>
<reference evidence="2" key="2">
    <citation type="submission" date="2021-04" db="EMBL/GenBank/DDBJ databases">
        <authorList>
            <person name="Gilroy R."/>
        </authorList>
    </citation>
    <scope>NUCLEOTIDE SEQUENCE</scope>
    <source>
        <strain evidence="2">ChiHecec2B26-446</strain>
    </source>
</reference>
<dbReference type="InterPro" id="IPR038078">
    <property type="entry name" value="PhoU-like_sf"/>
</dbReference>
<reference evidence="2" key="1">
    <citation type="journal article" date="2021" name="PeerJ">
        <title>Extensive microbial diversity within the chicken gut microbiome revealed by metagenomics and culture.</title>
        <authorList>
            <person name="Gilroy R."/>
            <person name="Ravi A."/>
            <person name="Getino M."/>
            <person name="Pursley I."/>
            <person name="Horton D.L."/>
            <person name="Alikhan N.F."/>
            <person name="Baker D."/>
            <person name="Gharbi K."/>
            <person name="Hall N."/>
            <person name="Watson M."/>
            <person name="Adriaenssens E.M."/>
            <person name="Foster-Nyarko E."/>
            <person name="Jarju S."/>
            <person name="Secka A."/>
            <person name="Antonio M."/>
            <person name="Oren A."/>
            <person name="Chaudhuri R.R."/>
            <person name="La Ragione R."/>
            <person name="Hildebrand F."/>
            <person name="Pallen M.J."/>
        </authorList>
    </citation>
    <scope>NUCLEOTIDE SEQUENCE</scope>
    <source>
        <strain evidence="2">ChiHecec2B26-446</strain>
    </source>
</reference>
<dbReference type="PANTHER" id="PTHR37298:SF1">
    <property type="entry name" value="UPF0111 PROTEIN YKAA"/>
    <property type="match status" value="1"/>
</dbReference>
<dbReference type="EMBL" id="DXHV01000062">
    <property type="protein sequence ID" value="HIW00826.1"/>
    <property type="molecule type" value="Genomic_DNA"/>
</dbReference>